<reference evidence="1 2" key="1">
    <citation type="submission" date="2018-08" db="EMBL/GenBank/DDBJ databases">
        <title>A genome reference for cultivated species of the human gut microbiota.</title>
        <authorList>
            <person name="Zou Y."/>
            <person name="Xue W."/>
            <person name="Luo G."/>
        </authorList>
    </citation>
    <scope>NUCLEOTIDE SEQUENCE [LARGE SCALE GENOMIC DNA]</scope>
    <source>
        <strain evidence="1 2">AF25-21</strain>
    </source>
</reference>
<comment type="caution">
    <text evidence="1">The sequence shown here is derived from an EMBL/GenBank/DDBJ whole genome shotgun (WGS) entry which is preliminary data.</text>
</comment>
<accession>A0A412ELI5</accession>
<sequence length="65" mass="7896">MENLFTHFDLTEFPQIDRKEEIIETQKKVKKILKDSRNQAKKKRVIIVENHVMDFVILILFLHFV</sequence>
<dbReference type="Proteomes" id="UP000285839">
    <property type="component" value="Unassembled WGS sequence"/>
</dbReference>
<dbReference type="RefSeq" id="WP_117640037.1">
    <property type="nucleotide sequence ID" value="NZ_QRUH01000020.1"/>
</dbReference>
<evidence type="ECO:0000313" key="2">
    <source>
        <dbReference type="Proteomes" id="UP000285839"/>
    </source>
</evidence>
<gene>
    <name evidence="1" type="ORF">DWY46_17250</name>
</gene>
<dbReference type="EMBL" id="QRUH01000020">
    <property type="protein sequence ID" value="RGR45360.1"/>
    <property type="molecule type" value="Genomic_DNA"/>
</dbReference>
<proteinExistence type="predicted"/>
<organism evidence="1 2">
    <name type="scientific">Blautia obeum</name>
    <dbReference type="NCBI Taxonomy" id="40520"/>
    <lineage>
        <taxon>Bacteria</taxon>
        <taxon>Bacillati</taxon>
        <taxon>Bacillota</taxon>
        <taxon>Clostridia</taxon>
        <taxon>Lachnospirales</taxon>
        <taxon>Lachnospiraceae</taxon>
        <taxon>Blautia</taxon>
    </lineage>
</organism>
<evidence type="ECO:0000313" key="1">
    <source>
        <dbReference type="EMBL" id="RGR45360.1"/>
    </source>
</evidence>
<dbReference type="AlphaFoldDB" id="A0A412ELI5"/>
<name>A0A412ELI5_9FIRM</name>
<protein>
    <submittedName>
        <fullName evidence="1">Uncharacterized protein</fullName>
    </submittedName>
</protein>